<organism evidence="3 4">
    <name type="scientific">Paraphaeosphaeria sporulosa</name>
    <dbReference type="NCBI Taxonomy" id="1460663"/>
    <lineage>
        <taxon>Eukaryota</taxon>
        <taxon>Fungi</taxon>
        <taxon>Dikarya</taxon>
        <taxon>Ascomycota</taxon>
        <taxon>Pezizomycotina</taxon>
        <taxon>Dothideomycetes</taxon>
        <taxon>Pleosporomycetidae</taxon>
        <taxon>Pleosporales</taxon>
        <taxon>Massarineae</taxon>
        <taxon>Didymosphaeriaceae</taxon>
        <taxon>Paraphaeosphaeria</taxon>
    </lineage>
</organism>
<keyword evidence="2" id="KW-0812">Transmembrane</keyword>
<feature type="region of interest" description="Disordered" evidence="1">
    <location>
        <begin position="383"/>
        <end position="409"/>
    </location>
</feature>
<feature type="transmembrane region" description="Helical" evidence="2">
    <location>
        <begin position="219"/>
        <end position="244"/>
    </location>
</feature>
<dbReference type="Proteomes" id="UP000077069">
    <property type="component" value="Unassembled WGS sequence"/>
</dbReference>
<protein>
    <submittedName>
        <fullName evidence="3">Uncharacterized protein</fullName>
    </submittedName>
</protein>
<dbReference type="AlphaFoldDB" id="A0A177CUC7"/>
<gene>
    <name evidence="3" type="ORF">CC84DRAFT_496478</name>
</gene>
<proteinExistence type="predicted"/>
<sequence length="719" mass="78547">MEGWGLRHPHLDVRSHFNMTLNTSAVRENPWTSQNETRTLIGSLKLAQVQTLRTMHLTLGAFSLGLALLTVHRIISDAKRAAALKAPLKKVRFAALRNVHPAETFPLVLATGAVIQQVIFVAVQSTSLSSVLSNQCRGLAMITLPAIFLLGIITLVFGIDMAMRALKAERFAPKGKWTTIICIGFICFLTLMMWMPTVVWPMYNRCFASLIWFPMRYELLMMVVLVILIGMFLILAAIISIQLMRTTKVDPNQRIAASRMCYYLIMSALLYTLVLPVEVQAHRKDFNSTYATSRIAEVALFCSGIVIAFVHLFLRVNATRLVIKPMSEMHANAKQKRPKLRLFGPSDLEMNISGPLSLQGGRRPESRQGLIDVGPEKNRFDFEPGYFDRPQRPLTPASARSQGPIDPTKWPLPPDPVQTGFFAEQKDGSNGLHRRNKSNYSLFPTRAEDVPRLPATVYSPDKLAAPQSRFSQLAMRRQSRKGSISDAKSITDVGEAFSFLVKPPPLFSGRHNRNQSTDSSATVQIGLRFSLAPAILGAATYGQDPPPVPPLRRDESQTSVETLGLPIQNPSTNTTPSDLEGETLQAVAFPCPLKPQGATLGSPAKHSPGKTAAFPILSPATYLQDQREKILPPTPRSAIPGPPPALQPPAPLRTAPGLSGLRMNPISPSSTLSPTSPATPSIHASRSNSLKSSTSPSPTARIPLGAGTMARSPPANGWI</sequence>
<feature type="region of interest" description="Disordered" evidence="1">
    <location>
        <begin position="631"/>
        <end position="719"/>
    </location>
</feature>
<dbReference type="GeneID" id="28770014"/>
<dbReference type="EMBL" id="KV441549">
    <property type="protein sequence ID" value="OAG10846.1"/>
    <property type="molecule type" value="Genomic_DNA"/>
</dbReference>
<reference evidence="3 4" key="1">
    <citation type="submission" date="2016-05" db="EMBL/GenBank/DDBJ databases">
        <title>Comparative analysis of secretome profiles of manganese(II)-oxidizing ascomycete fungi.</title>
        <authorList>
            <consortium name="DOE Joint Genome Institute"/>
            <person name="Zeiner C.A."/>
            <person name="Purvine S.O."/>
            <person name="Zink E.M."/>
            <person name="Wu S."/>
            <person name="Pasa-Tolic L."/>
            <person name="Chaput D.L."/>
            <person name="Haridas S."/>
            <person name="Grigoriev I.V."/>
            <person name="Santelli C.M."/>
            <person name="Hansel C.M."/>
        </authorList>
    </citation>
    <scope>NUCLEOTIDE SEQUENCE [LARGE SCALE GENOMIC DNA]</scope>
    <source>
        <strain evidence="3 4">AP3s5-JAC2a</strain>
    </source>
</reference>
<feature type="compositionally biased region" description="Pro residues" evidence="1">
    <location>
        <begin position="632"/>
        <end position="651"/>
    </location>
</feature>
<evidence type="ECO:0000256" key="2">
    <source>
        <dbReference type="SAM" id="Phobius"/>
    </source>
</evidence>
<feature type="transmembrane region" description="Helical" evidence="2">
    <location>
        <begin position="105"/>
        <end position="126"/>
    </location>
</feature>
<feature type="transmembrane region" description="Helical" evidence="2">
    <location>
        <begin position="256"/>
        <end position="275"/>
    </location>
</feature>
<evidence type="ECO:0000313" key="3">
    <source>
        <dbReference type="EMBL" id="OAG10846.1"/>
    </source>
</evidence>
<feature type="transmembrane region" description="Helical" evidence="2">
    <location>
        <begin position="180"/>
        <end position="199"/>
    </location>
</feature>
<evidence type="ECO:0000256" key="1">
    <source>
        <dbReference type="SAM" id="MobiDB-lite"/>
    </source>
</evidence>
<feature type="transmembrane region" description="Helical" evidence="2">
    <location>
        <begin position="295"/>
        <end position="314"/>
    </location>
</feature>
<name>A0A177CUC7_9PLEO</name>
<evidence type="ECO:0000313" key="4">
    <source>
        <dbReference type="Proteomes" id="UP000077069"/>
    </source>
</evidence>
<dbReference type="RefSeq" id="XP_018041211.1">
    <property type="nucleotide sequence ID" value="XM_018186528.1"/>
</dbReference>
<keyword evidence="4" id="KW-1185">Reference proteome</keyword>
<feature type="transmembrane region" description="Helical" evidence="2">
    <location>
        <begin position="138"/>
        <end position="159"/>
    </location>
</feature>
<keyword evidence="2" id="KW-0472">Membrane</keyword>
<dbReference type="OrthoDB" id="5368516at2759"/>
<dbReference type="InParanoid" id="A0A177CUC7"/>
<accession>A0A177CUC7</accession>
<feature type="transmembrane region" description="Helical" evidence="2">
    <location>
        <begin position="55"/>
        <end position="75"/>
    </location>
</feature>
<feature type="compositionally biased region" description="Low complexity" evidence="1">
    <location>
        <begin position="665"/>
        <end position="697"/>
    </location>
</feature>
<keyword evidence="2" id="KW-1133">Transmembrane helix</keyword>
<dbReference type="STRING" id="1460663.A0A177CUC7"/>